<protein>
    <submittedName>
        <fullName evidence="1">Uncharacterized protein</fullName>
    </submittedName>
</protein>
<dbReference type="AlphaFoldDB" id="A0A0F9I1B5"/>
<comment type="caution">
    <text evidence="1">The sequence shown here is derived from an EMBL/GenBank/DDBJ whole genome shotgun (WGS) entry which is preliminary data.</text>
</comment>
<dbReference type="EMBL" id="LAZR01013579">
    <property type="protein sequence ID" value="KKM21307.1"/>
    <property type="molecule type" value="Genomic_DNA"/>
</dbReference>
<gene>
    <name evidence="1" type="ORF">LCGC14_1636800</name>
</gene>
<proteinExistence type="predicted"/>
<accession>A0A0F9I1B5</accession>
<name>A0A0F9I1B5_9ZZZZ</name>
<organism evidence="1">
    <name type="scientific">marine sediment metagenome</name>
    <dbReference type="NCBI Taxonomy" id="412755"/>
    <lineage>
        <taxon>unclassified sequences</taxon>
        <taxon>metagenomes</taxon>
        <taxon>ecological metagenomes</taxon>
    </lineage>
</organism>
<sequence>MFNSIFLIVGIAGLITTSYLAVVDKMTLSQRAQALFPRKIDWFIGVGGMIGLCVIKNHHPEFDFSLAVFWSGFWGHIW</sequence>
<evidence type="ECO:0000313" key="1">
    <source>
        <dbReference type="EMBL" id="KKM21307.1"/>
    </source>
</evidence>
<feature type="non-terminal residue" evidence="1">
    <location>
        <position position="78"/>
    </location>
</feature>
<reference evidence="1" key="1">
    <citation type="journal article" date="2015" name="Nature">
        <title>Complex archaea that bridge the gap between prokaryotes and eukaryotes.</title>
        <authorList>
            <person name="Spang A."/>
            <person name="Saw J.H."/>
            <person name="Jorgensen S.L."/>
            <person name="Zaremba-Niedzwiedzka K."/>
            <person name="Martijn J."/>
            <person name="Lind A.E."/>
            <person name="van Eijk R."/>
            <person name="Schleper C."/>
            <person name="Guy L."/>
            <person name="Ettema T.J."/>
        </authorList>
    </citation>
    <scope>NUCLEOTIDE SEQUENCE</scope>
</reference>